<name>A0A1H1M7C5_9FLAO</name>
<proteinExistence type="predicted"/>
<dbReference type="RefSeq" id="WP_092443425.1">
    <property type="nucleotide sequence ID" value="NZ_LT629774.1"/>
</dbReference>
<dbReference type="EMBL" id="LT629774">
    <property type="protein sequence ID" value="SDR82527.1"/>
    <property type="molecule type" value="Genomic_DNA"/>
</dbReference>
<keyword evidence="1" id="KW-0732">Signal</keyword>
<dbReference type="Proteomes" id="UP000198963">
    <property type="component" value="Chromosome I"/>
</dbReference>
<organism evidence="2 3">
    <name type="scientific">Winogradskyella sediminis</name>
    <dbReference type="NCBI Taxonomy" id="1382466"/>
    <lineage>
        <taxon>Bacteria</taxon>
        <taxon>Pseudomonadati</taxon>
        <taxon>Bacteroidota</taxon>
        <taxon>Flavobacteriia</taxon>
        <taxon>Flavobacteriales</taxon>
        <taxon>Flavobacteriaceae</taxon>
        <taxon>Winogradskyella</taxon>
    </lineage>
</organism>
<evidence type="ECO:0000256" key="1">
    <source>
        <dbReference type="SAM" id="SignalP"/>
    </source>
</evidence>
<dbReference type="AlphaFoldDB" id="A0A1H1M7C5"/>
<evidence type="ECO:0000313" key="2">
    <source>
        <dbReference type="EMBL" id="SDR82527.1"/>
    </source>
</evidence>
<sequence>MRNLYFIFVFLLTTSISFSQELNCTVNVIAQQTGNENDVIYKTLGNQLTEFVNNTKWTRKNFAPQERINCSMVINVSQQSNNLFSASIQVSSSRPIFNSTYSSPVYNFNDKNFNFEYLEFQNLVFNEGQFESNLISVLSFHVYMILGMDADTFALNGGDEYFKQAQTIASYSQHLNGQGWKLEDGLQSRFALIDNMMSPLYKDLRVAMYNYHIGGMDIMNESTKEGKSQIINALNDLQKVHRIRPNSFLMRVFFDAKADEIMDVLSGGPSVNITDATDILNRIAPMHSQKWRNIKY</sequence>
<dbReference type="STRING" id="1249933.SAMN04489797_0223"/>
<feature type="chain" id="PRO_5009254103" description="DUF4835 domain-containing protein" evidence="1">
    <location>
        <begin position="20"/>
        <end position="296"/>
    </location>
</feature>
<dbReference type="InterPro" id="IPR032274">
    <property type="entry name" value="DUF4835"/>
</dbReference>
<reference evidence="2 3" key="1">
    <citation type="submission" date="2016-10" db="EMBL/GenBank/DDBJ databases">
        <authorList>
            <person name="Varghese N."/>
            <person name="Submissions S."/>
        </authorList>
    </citation>
    <scope>NUCLEOTIDE SEQUENCE [LARGE SCALE GENOMIC DNA]</scope>
    <source>
        <strain evidence="2 3">RHA_55</strain>
    </source>
</reference>
<accession>A0A1H1M7C5</accession>
<evidence type="ECO:0000313" key="3">
    <source>
        <dbReference type="Proteomes" id="UP000198963"/>
    </source>
</evidence>
<gene>
    <name evidence="2" type="ORF">SAMN04489797_0223</name>
</gene>
<dbReference type="Pfam" id="PF16119">
    <property type="entry name" value="DUF4835"/>
    <property type="match status" value="1"/>
</dbReference>
<evidence type="ECO:0008006" key="4">
    <source>
        <dbReference type="Google" id="ProtNLM"/>
    </source>
</evidence>
<keyword evidence="3" id="KW-1185">Reference proteome</keyword>
<feature type="signal peptide" evidence="1">
    <location>
        <begin position="1"/>
        <end position="19"/>
    </location>
</feature>
<protein>
    <recommendedName>
        <fullName evidence="4">DUF4835 domain-containing protein</fullName>
    </recommendedName>
</protein>